<proteinExistence type="predicted"/>
<organism evidence="1 2">
    <name type="scientific">Heterodera trifolii</name>
    <dbReference type="NCBI Taxonomy" id="157864"/>
    <lineage>
        <taxon>Eukaryota</taxon>
        <taxon>Metazoa</taxon>
        <taxon>Ecdysozoa</taxon>
        <taxon>Nematoda</taxon>
        <taxon>Chromadorea</taxon>
        <taxon>Rhabditida</taxon>
        <taxon>Tylenchina</taxon>
        <taxon>Tylenchomorpha</taxon>
        <taxon>Tylenchoidea</taxon>
        <taxon>Heteroderidae</taxon>
        <taxon>Heteroderinae</taxon>
        <taxon>Heterodera</taxon>
    </lineage>
</organism>
<dbReference type="AlphaFoldDB" id="A0ABD2LLW1"/>
<reference evidence="1 2" key="1">
    <citation type="submission" date="2024-10" db="EMBL/GenBank/DDBJ databases">
        <authorList>
            <person name="Kim D."/>
        </authorList>
    </citation>
    <scope>NUCLEOTIDE SEQUENCE [LARGE SCALE GENOMIC DNA]</scope>
    <source>
        <strain evidence="1">BH-2024</strain>
    </source>
</reference>
<dbReference type="InterPro" id="IPR017438">
    <property type="entry name" value="ATP-NAD_kinase_N"/>
</dbReference>
<sequence>MVIFKIAKTLWSHKKKSIFAVIATAYGANALRARLRDDRIRYSFAEQARKYGLVSFGPAQRLRRVTVLVNRESGGRRAADLFKRNALPLLNLAGLQVNVVEVGPILLSILFLNAKIIIV</sequence>
<keyword evidence="2" id="KW-1185">Reference proteome</keyword>
<evidence type="ECO:0000313" key="1">
    <source>
        <dbReference type="EMBL" id="KAL3116212.1"/>
    </source>
</evidence>
<dbReference type="Gene3D" id="3.40.50.10330">
    <property type="entry name" value="Probable inorganic polyphosphate/atp-NAD kinase, domain 1"/>
    <property type="match status" value="1"/>
</dbReference>
<dbReference type="Proteomes" id="UP001620626">
    <property type="component" value="Unassembled WGS sequence"/>
</dbReference>
<name>A0ABD2LLW1_9BILA</name>
<evidence type="ECO:0000313" key="2">
    <source>
        <dbReference type="Proteomes" id="UP001620626"/>
    </source>
</evidence>
<accession>A0ABD2LLW1</accession>
<dbReference type="EMBL" id="JBICBT010000361">
    <property type="protein sequence ID" value="KAL3116212.1"/>
    <property type="molecule type" value="Genomic_DNA"/>
</dbReference>
<protein>
    <submittedName>
        <fullName evidence="1">Uncharacterized protein</fullName>
    </submittedName>
</protein>
<comment type="caution">
    <text evidence="1">The sequence shown here is derived from an EMBL/GenBank/DDBJ whole genome shotgun (WGS) entry which is preliminary data.</text>
</comment>
<gene>
    <name evidence="1" type="ORF">niasHT_002336</name>
</gene>